<organism evidence="2 3">
    <name type="scientific">Helicobacter fennelliae</name>
    <dbReference type="NCBI Taxonomy" id="215"/>
    <lineage>
        <taxon>Bacteria</taxon>
        <taxon>Pseudomonadati</taxon>
        <taxon>Campylobacterota</taxon>
        <taxon>Epsilonproteobacteria</taxon>
        <taxon>Campylobacterales</taxon>
        <taxon>Helicobacteraceae</taxon>
        <taxon>Helicobacter</taxon>
    </lineage>
</organism>
<evidence type="ECO:0000313" key="3">
    <source>
        <dbReference type="Proteomes" id="UP000250166"/>
    </source>
</evidence>
<dbReference type="AlphaFoldDB" id="A0A2X3B8T1"/>
<sequence length="619" mass="71746">MADFTPFMIQDCLNISDEIQKFCKTQNLNPSQIDFKLETYRIYLKIDSVPATQNKNQNNNTQNNQNAQNNTPNTALSEQELKQLDQDMQFNQTGFEIKQHCDVYFFPKTIQYFVHIEVSPDCDKVFLSFDDAFIFVDDPKFLLQIHNVIESQMAYHGIILRQIEQQRALVEEILQSIKQDPKKKKEKFCIKQTSVFKPLKEAYFEFLLLNKWESTYGKSPQNSAFAINIDDVIGIYHKQDSGVNGRNLKGVYIKNIPAQINQEIVQHDTQTIQIKQSASKIEYVAKIQGYVRLYEGKLFFWTNSSQPMTINNTPCLLGGIESGMTLEISTQSDHDDALGENMHIEAKEIKITGCIGRNTFLRAENVFIDGSTHQTSQIFAQSAKIFTHKGKLKCNECVIKNLDSGIIKTNSIKVFRSNGGRIHAKQIIVGILKTNNKIFFSQLLQIQKNEGEKNELTICIDGDKQRQQLIKDILYRIRHKKITIKALTANFEYFKQEYDRNKSFLHSLEGLSQEQKKMFLKYPKALEQLHLYQYHIGILQALKTQIILTKKYILKLEQQLIEVENHLKNAKILTLSKWNYDNYAILKTHFPKKIDRFLFSSGTIQNLGVDEERSYLKVL</sequence>
<dbReference type="RefSeq" id="WP_112058151.1">
    <property type="nucleotide sequence ID" value="NZ_UAWL01000006.1"/>
</dbReference>
<evidence type="ECO:0000256" key="1">
    <source>
        <dbReference type="SAM" id="MobiDB-lite"/>
    </source>
</evidence>
<dbReference type="Proteomes" id="UP000250166">
    <property type="component" value="Unassembled WGS sequence"/>
</dbReference>
<protein>
    <submittedName>
        <fullName evidence="2">Putative ATPase</fullName>
    </submittedName>
</protein>
<name>A0A2X3B8T1_9HELI</name>
<feature type="region of interest" description="Disordered" evidence="1">
    <location>
        <begin position="53"/>
        <end position="72"/>
    </location>
</feature>
<reference evidence="2 3" key="1">
    <citation type="submission" date="2018-06" db="EMBL/GenBank/DDBJ databases">
        <authorList>
            <consortium name="Pathogen Informatics"/>
            <person name="Doyle S."/>
        </authorList>
    </citation>
    <scope>NUCLEOTIDE SEQUENCE [LARGE SCALE GENOMIC DNA]</scope>
    <source>
        <strain evidence="2 3">NCTC13102</strain>
    </source>
</reference>
<evidence type="ECO:0000313" key="2">
    <source>
        <dbReference type="EMBL" id="SQB97311.1"/>
    </source>
</evidence>
<proteinExistence type="predicted"/>
<gene>
    <name evidence="2" type="ORF">NCTC13102_00040</name>
</gene>
<dbReference type="EMBL" id="UAWL01000006">
    <property type="protein sequence ID" value="SQB97311.1"/>
    <property type="molecule type" value="Genomic_DNA"/>
</dbReference>
<accession>A0A2X3B8T1</accession>